<comment type="caution">
    <text evidence="2">The sequence shown here is derived from an EMBL/GenBank/DDBJ whole genome shotgun (WGS) entry which is preliminary data.</text>
</comment>
<name>A0A2S9YJ86_9BACT</name>
<dbReference type="EMBL" id="PVNL01000097">
    <property type="protein sequence ID" value="PRQ05120.1"/>
    <property type="molecule type" value="Genomic_DNA"/>
</dbReference>
<reference evidence="2 3" key="1">
    <citation type="submission" date="2018-03" db="EMBL/GenBank/DDBJ databases">
        <title>Draft Genome Sequences of the Obligatory Marine Myxobacteria Enhygromyxa salina SWB007.</title>
        <authorList>
            <person name="Poehlein A."/>
            <person name="Moghaddam J.A."/>
            <person name="Harms H."/>
            <person name="Alanjari M."/>
            <person name="Koenig G.M."/>
            <person name="Daniel R."/>
            <person name="Schaeberle T.F."/>
        </authorList>
    </citation>
    <scope>NUCLEOTIDE SEQUENCE [LARGE SCALE GENOMIC DNA]</scope>
    <source>
        <strain evidence="2 3">SWB007</strain>
    </source>
</reference>
<dbReference type="Proteomes" id="UP000238823">
    <property type="component" value="Unassembled WGS sequence"/>
</dbReference>
<evidence type="ECO:0000313" key="3">
    <source>
        <dbReference type="Proteomes" id="UP000238823"/>
    </source>
</evidence>
<gene>
    <name evidence="2" type="ORF">ENSA7_47490</name>
</gene>
<protein>
    <submittedName>
        <fullName evidence="2">Uncharacterized protein</fullName>
    </submittedName>
</protein>
<organism evidence="2 3">
    <name type="scientific">Enhygromyxa salina</name>
    <dbReference type="NCBI Taxonomy" id="215803"/>
    <lineage>
        <taxon>Bacteria</taxon>
        <taxon>Pseudomonadati</taxon>
        <taxon>Myxococcota</taxon>
        <taxon>Polyangia</taxon>
        <taxon>Nannocystales</taxon>
        <taxon>Nannocystaceae</taxon>
        <taxon>Enhygromyxa</taxon>
    </lineage>
</organism>
<evidence type="ECO:0000313" key="2">
    <source>
        <dbReference type="EMBL" id="PRQ05120.1"/>
    </source>
</evidence>
<sequence>MTPVPIGQQPDSGTCCPVDAPGFVGDGLEVH</sequence>
<accession>A0A2S9YJ86</accession>
<proteinExistence type="predicted"/>
<dbReference type="AlphaFoldDB" id="A0A2S9YJ86"/>
<evidence type="ECO:0000256" key="1">
    <source>
        <dbReference type="SAM" id="MobiDB-lite"/>
    </source>
</evidence>
<feature type="region of interest" description="Disordered" evidence="1">
    <location>
        <begin position="1"/>
        <end position="20"/>
    </location>
</feature>